<dbReference type="CDD" id="cd01299">
    <property type="entry name" value="Met_dep_hydrolase_A"/>
    <property type="match status" value="1"/>
</dbReference>
<feature type="chain" id="PRO_5005644369" evidence="1">
    <location>
        <begin position="22"/>
        <end position="427"/>
    </location>
</feature>
<dbReference type="Proteomes" id="UP000034228">
    <property type="component" value="Unassembled WGS sequence"/>
</dbReference>
<dbReference type="Gene3D" id="3.20.20.140">
    <property type="entry name" value="Metal-dependent hydrolases"/>
    <property type="match status" value="1"/>
</dbReference>
<reference evidence="3 4" key="1">
    <citation type="submission" date="2015-03" db="EMBL/GenBank/DDBJ databases">
        <title>Draft genome sequences of two protease-producing strains of Arsukibacterium isolated from two cold and alkaline environments.</title>
        <authorList>
            <person name="Lylloff J.E."/>
            <person name="Skov L.B."/>
            <person name="Jepsen M."/>
            <person name="Hallin P.F."/>
            <person name="Sorensen S.J."/>
            <person name="Stougaard P."/>
            <person name="Glaring M.A."/>
        </authorList>
    </citation>
    <scope>NUCLEOTIDE SEQUENCE [LARGE SCALE GENOMIC DNA]</scope>
    <source>
        <strain evidence="3 4">GCM72</strain>
    </source>
</reference>
<dbReference type="GO" id="GO:0016810">
    <property type="term" value="F:hydrolase activity, acting on carbon-nitrogen (but not peptide) bonds"/>
    <property type="evidence" value="ECO:0007669"/>
    <property type="project" value="InterPro"/>
</dbReference>
<keyword evidence="1" id="KW-0732">Signal</keyword>
<evidence type="ECO:0000313" key="3">
    <source>
        <dbReference type="EMBL" id="KKO45190.1"/>
    </source>
</evidence>
<evidence type="ECO:0000256" key="1">
    <source>
        <dbReference type="SAM" id="SignalP"/>
    </source>
</evidence>
<dbReference type="RefSeq" id="WP_046557978.1">
    <property type="nucleotide sequence ID" value="NZ_LAHO01000011.1"/>
</dbReference>
<dbReference type="InterPro" id="IPR057744">
    <property type="entry name" value="OTAase-like"/>
</dbReference>
<dbReference type="InterPro" id="IPR051781">
    <property type="entry name" value="Metallo-dep_Hydrolase"/>
</dbReference>
<dbReference type="PANTHER" id="PTHR43135">
    <property type="entry name" value="ALPHA-D-RIBOSE 1-METHYLPHOSPHONATE 5-TRIPHOSPHATE DIPHOSPHATASE"/>
    <property type="match status" value="1"/>
</dbReference>
<evidence type="ECO:0000313" key="4">
    <source>
        <dbReference type="Proteomes" id="UP000034228"/>
    </source>
</evidence>
<dbReference type="OrthoDB" id="9782972at2"/>
<evidence type="ECO:0000259" key="2">
    <source>
        <dbReference type="Pfam" id="PF01979"/>
    </source>
</evidence>
<keyword evidence="3" id="KW-0378">Hydrolase</keyword>
<gene>
    <name evidence="3" type="ORF">WG68_12250</name>
</gene>
<protein>
    <submittedName>
        <fullName evidence="3">Amidohydrolase</fullName>
    </submittedName>
</protein>
<dbReference type="InterPro" id="IPR011059">
    <property type="entry name" value="Metal-dep_hydrolase_composite"/>
</dbReference>
<name>A0A0M2V6A9_9GAMM</name>
<dbReference type="PANTHER" id="PTHR43135:SF3">
    <property type="entry name" value="ALPHA-D-RIBOSE 1-METHYLPHOSPHONATE 5-TRIPHOSPHATE DIPHOSPHATASE"/>
    <property type="match status" value="1"/>
</dbReference>
<dbReference type="SUPFAM" id="SSF51338">
    <property type="entry name" value="Composite domain of metallo-dependent hydrolases"/>
    <property type="match status" value="1"/>
</dbReference>
<dbReference type="AlphaFoldDB" id="A0A0M2V6A9"/>
<sequence length="427" mass="45397">MRHALLVIAVTMGFSSVSASAATLIHAGKLLSVEDGKVLTDYTIIIDGDKITAIEAGFRQPAADDTLIDLTQHTVMPGLMDMHTHFYTQFSPTVYSESQRLNEADFALRGAVFAEKTLMAGFTTVRELGDSYHISVALRKAITQGYVKGPRIYAAGKSIATTGGHADPTNGIAFAQMGDPGPKHGVINGADEARKAVRQRYKEGADLIKLTGTGGVLSVAKSGTNPQFTDAELAAVVATAKDYDMKVAVHAHGKEGMERAIKAGVDSIEHGTFMDNATFALMRKHGTYYVPTISAGKWAAEKAAISGFFPELVRPKAAGIGKLIQQTFANAYKAGVKIAFGTDAGVFEHGDNWREFVYMTEAGMPAMAAIQSATIEGARLLGVDTELGSIKAGKFADIIAIPGDPLQDIQLMGQVSFVMKAGTVYKQ</sequence>
<dbReference type="InterPro" id="IPR006680">
    <property type="entry name" value="Amidohydro-rel"/>
</dbReference>
<feature type="signal peptide" evidence="1">
    <location>
        <begin position="1"/>
        <end position="21"/>
    </location>
</feature>
<organism evidence="3 4">
    <name type="scientific">Arsukibacterium ikkense</name>
    <dbReference type="NCBI Taxonomy" id="336831"/>
    <lineage>
        <taxon>Bacteria</taxon>
        <taxon>Pseudomonadati</taxon>
        <taxon>Pseudomonadota</taxon>
        <taxon>Gammaproteobacteria</taxon>
        <taxon>Chromatiales</taxon>
        <taxon>Chromatiaceae</taxon>
        <taxon>Arsukibacterium</taxon>
    </lineage>
</organism>
<accession>A0A0M2V6A9</accession>
<dbReference type="SUPFAM" id="SSF51556">
    <property type="entry name" value="Metallo-dependent hydrolases"/>
    <property type="match status" value="1"/>
</dbReference>
<keyword evidence="4" id="KW-1185">Reference proteome</keyword>
<dbReference type="PATRIC" id="fig|336831.14.peg.1680"/>
<proteinExistence type="predicted"/>
<comment type="caution">
    <text evidence="3">The sequence shown here is derived from an EMBL/GenBank/DDBJ whole genome shotgun (WGS) entry which is preliminary data.</text>
</comment>
<dbReference type="STRING" id="336831.WG68_12250"/>
<dbReference type="Pfam" id="PF01979">
    <property type="entry name" value="Amidohydro_1"/>
    <property type="match status" value="1"/>
</dbReference>
<dbReference type="InterPro" id="IPR032466">
    <property type="entry name" value="Metal_Hydrolase"/>
</dbReference>
<feature type="domain" description="Amidohydrolase-related" evidence="2">
    <location>
        <begin position="74"/>
        <end position="423"/>
    </location>
</feature>
<dbReference type="EMBL" id="LAHO01000011">
    <property type="protein sequence ID" value="KKO45190.1"/>
    <property type="molecule type" value="Genomic_DNA"/>
</dbReference>
<dbReference type="Gene3D" id="2.30.40.10">
    <property type="entry name" value="Urease, subunit C, domain 1"/>
    <property type="match status" value="1"/>
</dbReference>